<proteinExistence type="predicted"/>
<dbReference type="Pfam" id="PF17116">
    <property type="entry name" value="T9SS_plug_1st"/>
    <property type="match status" value="1"/>
</dbReference>
<comment type="caution">
    <text evidence="2">The sequence shown here is derived from an EMBL/GenBank/DDBJ whole genome shotgun (WGS) entry which is preliminary data.</text>
</comment>
<feature type="domain" description="Type 9 secretion system plug protein N-terminal" evidence="1">
    <location>
        <begin position="32"/>
        <end position="157"/>
    </location>
</feature>
<dbReference type="EMBL" id="VSSQ01000033">
    <property type="protein sequence ID" value="MPL66723.1"/>
    <property type="molecule type" value="Genomic_DNA"/>
</dbReference>
<name>A0A644TII7_9ZZZZ</name>
<sequence length="419" mass="49715">MRRGFSLIFFFLISLTIFSQTYWQEKVYSPLIKSVKFELEGVDFSLPIIRLGTDERLVLRFDDLVENTQRYNYSIIHCNYDWTQSELTPQEYIEGFESGYIENHSNSVNTIQRYVHYWQEFPSSMMRFLVSGNYIIKVYADDNTDKVVMVRRFMVVEEGANIRANPIMSRSPQTQRTMQEVDVFVSPTSNISFADPNRFLKVVLMQNQRRDNASLLKLRQYRANELEYSFDNANLFEAGNEFRNFDFTSLRTRSQTVSNFDYVDEQNVVILRPIINRKNIAYTTIGDLNGFYYVRSERANNFNLESDYAWVNFYLNAPVSMEKDYYVWGELSDWYCNNQNKMTYSPSYKAYTTSLYLKQGFYNYMIMSSEKNNPSSFNLNEMEGNFSETNNSYNIFVYYRKPGYRYDSLIGYSKVDINK</sequence>
<evidence type="ECO:0000313" key="2">
    <source>
        <dbReference type="EMBL" id="MPL66723.1"/>
    </source>
</evidence>
<evidence type="ECO:0000259" key="1">
    <source>
        <dbReference type="Pfam" id="PF17116"/>
    </source>
</evidence>
<dbReference type="AlphaFoldDB" id="A0A644TII7"/>
<gene>
    <name evidence="2" type="ORF">SDC9_12411</name>
</gene>
<accession>A0A644TII7</accession>
<dbReference type="InterPro" id="IPR031345">
    <property type="entry name" value="T9SS_Plug_N"/>
</dbReference>
<protein>
    <recommendedName>
        <fullName evidence="1">Type 9 secretion system plug protein N-terminal domain-containing protein</fullName>
    </recommendedName>
</protein>
<reference evidence="2" key="1">
    <citation type="submission" date="2019-08" db="EMBL/GenBank/DDBJ databases">
        <authorList>
            <person name="Kucharzyk K."/>
            <person name="Murdoch R.W."/>
            <person name="Higgins S."/>
            <person name="Loffler F."/>
        </authorList>
    </citation>
    <scope>NUCLEOTIDE SEQUENCE</scope>
</reference>
<organism evidence="2">
    <name type="scientific">bioreactor metagenome</name>
    <dbReference type="NCBI Taxonomy" id="1076179"/>
    <lineage>
        <taxon>unclassified sequences</taxon>
        <taxon>metagenomes</taxon>
        <taxon>ecological metagenomes</taxon>
    </lineage>
</organism>